<organism evidence="2 3">
    <name type="scientific">Pichia kudriavzevii</name>
    <name type="common">Yeast</name>
    <name type="synonym">Issatchenkia orientalis</name>
    <dbReference type="NCBI Taxonomy" id="4909"/>
    <lineage>
        <taxon>Eukaryota</taxon>
        <taxon>Fungi</taxon>
        <taxon>Dikarya</taxon>
        <taxon>Ascomycota</taxon>
        <taxon>Saccharomycotina</taxon>
        <taxon>Pichiomycetes</taxon>
        <taxon>Pichiales</taxon>
        <taxon>Pichiaceae</taxon>
        <taxon>Pichia</taxon>
    </lineage>
</organism>
<evidence type="ECO:0000313" key="2">
    <source>
        <dbReference type="EMBL" id="KGK32550.1"/>
    </source>
</evidence>
<name>A0A099NJ00_PICKU</name>
<dbReference type="VEuPathDB" id="FungiDB:C5L36_0C06770"/>
<feature type="compositionally biased region" description="Basic and acidic residues" evidence="1">
    <location>
        <begin position="26"/>
        <end position="36"/>
    </location>
</feature>
<dbReference type="EMBL" id="JQFK01002126">
    <property type="protein sequence ID" value="KGK32550.1"/>
    <property type="molecule type" value="Genomic_DNA"/>
</dbReference>
<comment type="caution">
    <text evidence="2">The sequence shown here is derived from an EMBL/GenBank/DDBJ whole genome shotgun (WGS) entry which is preliminary data.</text>
</comment>
<feature type="non-terminal residue" evidence="2">
    <location>
        <position position="1"/>
    </location>
</feature>
<dbReference type="Proteomes" id="UP000029867">
    <property type="component" value="Unassembled WGS sequence"/>
</dbReference>
<reference evidence="3" key="1">
    <citation type="journal article" date="2014" name="Microb. Cell Fact.">
        <title>Exploiting Issatchenkia orientalis SD108 for succinic acid production.</title>
        <authorList>
            <person name="Xiao H."/>
            <person name="Shao Z."/>
            <person name="Jiang Y."/>
            <person name="Dole S."/>
            <person name="Zhao H."/>
        </authorList>
    </citation>
    <scope>NUCLEOTIDE SEQUENCE [LARGE SCALE GENOMIC DNA]</scope>
    <source>
        <strain evidence="3">SD108</strain>
    </source>
</reference>
<proteinExistence type="predicted"/>
<evidence type="ECO:0000256" key="1">
    <source>
        <dbReference type="SAM" id="MobiDB-lite"/>
    </source>
</evidence>
<evidence type="ECO:0000313" key="3">
    <source>
        <dbReference type="Proteomes" id="UP000029867"/>
    </source>
</evidence>
<dbReference type="AlphaFoldDB" id="A0A099NJ00"/>
<dbReference type="HOGENOM" id="CLU_2405337_0_0_1"/>
<protein>
    <submittedName>
        <fullName evidence="2">Uncharacterized protein</fullName>
    </submittedName>
</protein>
<feature type="region of interest" description="Disordered" evidence="1">
    <location>
        <begin position="19"/>
        <end position="50"/>
    </location>
</feature>
<feature type="non-terminal residue" evidence="2">
    <location>
        <position position="93"/>
    </location>
</feature>
<sequence>NSELWDSVNESSLIRVFGPVGAVEQSTERDTDKDTDNDTDEEAKFQTKTTSNHITVTTSTQDWGSLNDSELISFINKISQSHAQSNTTVNDTN</sequence>
<gene>
    <name evidence="2" type="ORF">JL09_g6843</name>
</gene>
<accession>A0A099NJ00</accession>